<keyword evidence="12" id="KW-1185">Reference proteome</keyword>
<feature type="transmembrane region" description="Helical" evidence="9">
    <location>
        <begin position="284"/>
        <end position="304"/>
    </location>
</feature>
<evidence type="ECO:0000256" key="6">
    <source>
        <dbReference type="ARBA" id="ARBA00022989"/>
    </source>
</evidence>
<comment type="subcellular location">
    <subcellularLocation>
        <location evidence="2">Endoplasmic reticulum membrane</location>
        <topology evidence="2">Multi-pass membrane protein</topology>
    </subcellularLocation>
</comment>
<reference evidence="11 12" key="1">
    <citation type="submission" date="2023-08" db="EMBL/GenBank/DDBJ databases">
        <title>Black Yeasts Isolated from many extreme environments.</title>
        <authorList>
            <person name="Coleine C."/>
            <person name="Stajich J.E."/>
            <person name="Selbmann L."/>
        </authorList>
    </citation>
    <scope>NUCLEOTIDE SEQUENCE [LARGE SCALE GENOMIC DNA]</scope>
    <source>
        <strain evidence="11 12">CCFEE 5910</strain>
    </source>
</reference>
<comment type="caution">
    <text evidence="11">The sequence shown here is derived from an EMBL/GenBank/DDBJ whole genome shotgun (WGS) entry which is preliminary data.</text>
</comment>
<keyword evidence="5 9" id="KW-0812">Transmembrane</keyword>
<keyword evidence="7 9" id="KW-0472">Membrane</keyword>
<protein>
    <recommendedName>
        <fullName evidence="10">Sugar phosphate transporter domain-containing protein</fullName>
    </recommendedName>
</protein>
<feature type="transmembrane region" description="Helical" evidence="9">
    <location>
        <begin position="190"/>
        <end position="210"/>
    </location>
</feature>
<feature type="transmembrane region" description="Helical" evidence="9">
    <location>
        <begin position="128"/>
        <end position="155"/>
    </location>
</feature>
<evidence type="ECO:0000256" key="1">
    <source>
        <dbReference type="ARBA" id="ARBA00003420"/>
    </source>
</evidence>
<feature type="transmembrane region" description="Helical" evidence="9">
    <location>
        <begin position="65"/>
        <end position="85"/>
    </location>
</feature>
<evidence type="ECO:0000256" key="3">
    <source>
        <dbReference type="ARBA" id="ARBA00010425"/>
    </source>
</evidence>
<feature type="transmembrane region" description="Helical" evidence="9">
    <location>
        <begin position="38"/>
        <end position="59"/>
    </location>
</feature>
<accession>A0AAN7T8D2</accession>
<evidence type="ECO:0000256" key="2">
    <source>
        <dbReference type="ARBA" id="ARBA00004477"/>
    </source>
</evidence>
<gene>
    <name evidence="11" type="ORF">LTR05_003216</name>
</gene>
<sequence length="402" mass="44322">MAEEKERRSGESPRTTEPVLPSVNAIEKPEPQQPSLHPAFYVVAWISFSGGVILFNKYLLDTMGFRFPIVLTTWHMAFATIMTQILSRTTTLIDGRKTVKMTGKVYLRAILPIGFFFSLSLICGNQAYLYLSVAFIQMLKACMPVAVLVTSWVLAVAPVDFKQLGKVIFIVIGVIIASFGEIRFDLTGFLWQAGGISFEATRLVMVQRLLSSAEFKMDPLTSLYYFAPVCAVMNGVVSLFTEIPRMSMQNIYDIGFPILIANAMVAFLLNVSVVFLIGKTSSLVLTLCGVLKDILLVAASMLIWGTPVSATQFFGYGIALGGLMYYKLGADQVKQYFGQAGRSWQEFGQNKPVMRKVVVFGLVLFVMFVLLGGLAPTYAPQQTGKLRDYMGFNAGGVVNSRP</sequence>
<dbReference type="GO" id="GO:0005789">
    <property type="term" value="C:endoplasmic reticulum membrane"/>
    <property type="evidence" value="ECO:0007669"/>
    <property type="project" value="UniProtKB-SubCell"/>
</dbReference>
<keyword evidence="6 9" id="KW-1133">Transmembrane helix</keyword>
<feature type="transmembrane region" description="Helical" evidence="9">
    <location>
        <begin position="167"/>
        <end position="184"/>
    </location>
</feature>
<evidence type="ECO:0000256" key="7">
    <source>
        <dbReference type="ARBA" id="ARBA00023136"/>
    </source>
</evidence>
<evidence type="ECO:0000256" key="4">
    <source>
        <dbReference type="ARBA" id="ARBA00011182"/>
    </source>
</evidence>
<dbReference type="PANTHER" id="PTHR11132">
    <property type="entry name" value="SOLUTE CARRIER FAMILY 35"/>
    <property type="match status" value="1"/>
</dbReference>
<evidence type="ECO:0000259" key="10">
    <source>
        <dbReference type="Pfam" id="PF03151"/>
    </source>
</evidence>
<evidence type="ECO:0000256" key="8">
    <source>
        <dbReference type="SAM" id="MobiDB-lite"/>
    </source>
</evidence>
<evidence type="ECO:0000256" key="9">
    <source>
        <dbReference type="SAM" id="Phobius"/>
    </source>
</evidence>
<comment type="subunit">
    <text evidence="4">Homooligomer.</text>
</comment>
<feature type="transmembrane region" description="Helical" evidence="9">
    <location>
        <begin position="105"/>
        <end position="122"/>
    </location>
</feature>
<feature type="transmembrane region" description="Helical" evidence="9">
    <location>
        <begin position="254"/>
        <end position="277"/>
    </location>
</feature>
<dbReference type="InterPro" id="IPR050186">
    <property type="entry name" value="TPT_transporter"/>
</dbReference>
<proteinExistence type="inferred from homology"/>
<evidence type="ECO:0000313" key="11">
    <source>
        <dbReference type="EMBL" id="KAK5088992.1"/>
    </source>
</evidence>
<feature type="region of interest" description="Disordered" evidence="8">
    <location>
        <begin position="1"/>
        <end position="32"/>
    </location>
</feature>
<dbReference type="InterPro" id="IPR004853">
    <property type="entry name" value="Sugar_P_trans_dom"/>
</dbReference>
<organism evidence="11 12">
    <name type="scientific">Lithohypha guttulata</name>
    <dbReference type="NCBI Taxonomy" id="1690604"/>
    <lineage>
        <taxon>Eukaryota</taxon>
        <taxon>Fungi</taxon>
        <taxon>Dikarya</taxon>
        <taxon>Ascomycota</taxon>
        <taxon>Pezizomycotina</taxon>
        <taxon>Eurotiomycetes</taxon>
        <taxon>Chaetothyriomycetidae</taxon>
        <taxon>Chaetothyriales</taxon>
        <taxon>Trichomeriaceae</taxon>
        <taxon>Lithohypha</taxon>
    </lineage>
</organism>
<dbReference type="EMBL" id="JAVRRJ010000002">
    <property type="protein sequence ID" value="KAK5088992.1"/>
    <property type="molecule type" value="Genomic_DNA"/>
</dbReference>
<dbReference type="AlphaFoldDB" id="A0AAN7T8D2"/>
<feature type="transmembrane region" description="Helical" evidence="9">
    <location>
        <begin position="310"/>
        <end position="328"/>
    </location>
</feature>
<name>A0AAN7T8D2_9EURO</name>
<feature type="transmembrane region" description="Helical" evidence="9">
    <location>
        <begin position="357"/>
        <end position="379"/>
    </location>
</feature>
<dbReference type="Proteomes" id="UP001309876">
    <property type="component" value="Unassembled WGS sequence"/>
</dbReference>
<evidence type="ECO:0000313" key="12">
    <source>
        <dbReference type="Proteomes" id="UP001309876"/>
    </source>
</evidence>
<feature type="transmembrane region" description="Helical" evidence="9">
    <location>
        <begin position="222"/>
        <end position="242"/>
    </location>
</feature>
<evidence type="ECO:0000256" key="5">
    <source>
        <dbReference type="ARBA" id="ARBA00022692"/>
    </source>
</evidence>
<feature type="domain" description="Sugar phosphate transporter" evidence="10">
    <location>
        <begin position="39"/>
        <end position="326"/>
    </location>
</feature>
<dbReference type="Pfam" id="PF03151">
    <property type="entry name" value="TPT"/>
    <property type="match status" value="1"/>
</dbReference>
<feature type="compositionally biased region" description="Basic and acidic residues" evidence="8">
    <location>
        <begin position="1"/>
        <end position="11"/>
    </location>
</feature>
<comment type="function">
    <text evidence="1">Involved in the import of GDP-mannose from the cytoplasm into the Golgi lumen.</text>
</comment>
<comment type="similarity">
    <text evidence="3">Belongs to the TPT transporter family. SLC35D subfamily.</text>
</comment>